<proteinExistence type="predicted"/>
<reference evidence="1 2" key="1">
    <citation type="submission" date="2022-10" db="EMBL/GenBank/DDBJ databases">
        <title>The complete genomes of actinobacterial strains from the NBC collection.</title>
        <authorList>
            <person name="Joergensen T.S."/>
            <person name="Alvarez Arevalo M."/>
            <person name="Sterndorff E.B."/>
            <person name="Faurdal D."/>
            <person name="Vuksanovic O."/>
            <person name="Mourched A.-S."/>
            <person name="Charusanti P."/>
            <person name="Shaw S."/>
            <person name="Blin K."/>
            <person name="Weber T."/>
        </authorList>
    </citation>
    <scope>NUCLEOTIDE SEQUENCE [LARGE SCALE GENOMIC DNA]</scope>
    <source>
        <strain evidence="1 2">NBC_00206</strain>
    </source>
</reference>
<evidence type="ECO:0000313" key="2">
    <source>
        <dbReference type="Proteomes" id="UP001622690"/>
    </source>
</evidence>
<evidence type="ECO:0000313" key="1">
    <source>
        <dbReference type="EMBL" id="WTO81699.1"/>
    </source>
</evidence>
<sequence length="137" mass="14729">MDVVKDLALTDSLCAREFPARHDGTAPTLGGPGYFLVVLGAATGGTAADLYAHEAALTERFEERWGEGSRWGSVTLLERGARGEEIPEPWAELGTRADDLRAWRAPGSGRWISLAVADRDPEAAPELLLMVTDTDPP</sequence>
<dbReference type="RefSeq" id="WP_210982551.1">
    <property type="nucleotide sequence ID" value="NZ_CP108125.1"/>
</dbReference>
<name>A0ABZ1IPA2_9ACTN</name>
<protein>
    <submittedName>
        <fullName evidence="1">Uncharacterized protein</fullName>
    </submittedName>
</protein>
<keyword evidence="2" id="KW-1185">Reference proteome</keyword>
<dbReference type="EMBL" id="CP108125">
    <property type="protein sequence ID" value="WTO81699.1"/>
    <property type="molecule type" value="Genomic_DNA"/>
</dbReference>
<accession>A0ABZ1IPA2</accession>
<organism evidence="1 2">
    <name type="scientific">Streptomyces nigra</name>
    <dbReference type="NCBI Taxonomy" id="1827580"/>
    <lineage>
        <taxon>Bacteria</taxon>
        <taxon>Bacillati</taxon>
        <taxon>Actinomycetota</taxon>
        <taxon>Actinomycetes</taxon>
        <taxon>Kitasatosporales</taxon>
        <taxon>Streptomycetaceae</taxon>
        <taxon>Streptomyces</taxon>
    </lineage>
</organism>
<gene>
    <name evidence="1" type="ORF">OHU27_04395</name>
</gene>
<dbReference type="Proteomes" id="UP001622690">
    <property type="component" value="Chromosome"/>
</dbReference>